<dbReference type="InterPro" id="IPR011701">
    <property type="entry name" value="MFS"/>
</dbReference>
<dbReference type="Gene3D" id="1.20.1250.20">
    <property type="entry name" value="MFS general substrate transporter like domains"/>
    <property type="match status" value="2"/>
</dbReference>
<dbReference type="GO" id="GO:0005886">
    <property type="term" value="C:plasma membrane"/>
    <property type="evidence" value="ECO:0007669"/>
    <property type="project" value="TreeGrafter"/>
</dbReference>
<dbReference type="Proteomes" id="UP000339249">
    <property type="component" value="Unassembled WGS sequence"/>
</dbReference>
<keyword evidence="4 6" id="KW-1133">Transmembrane helix</keyword>
<gene>
    <name evidence="8" type="primary">glpT_3</name>
    <name evidence="8" type="ORF">NCTC9185_06995</name>
</gene>
<proteinExistence type="predicted"/>
<sequence>MLFFARTPPKAVAPFSEQRFRFVRWQTFLAMTVAYVTFYVCRLSFTVAKSALVELGITPTELGMIGSALFFSYAIGKLVNGFIADHANVVRYMSLGLLLSAGMNLLMGMTTNALLLAIFWGINGWAQSMGVGPCAVSLARWYGCKERGTFYAIWSTAHNIGEAMTYMVIAAVIAGFGWQMGYLSTAALGAAGVVLMLLFMRDSPQSCGFPPINIIRDEPQQEEAGGSVFKNQLFAMRNPALWTLALASAFMYIDRYAVNSWGIFFLQQDKAYSTIEASGIIGVNAIAGIAGTIIAGMLSDRFFPRNRSVMAGFISLLNTAGFALMLWSPHGYVTDILAMIIFGATIGALTCFLGGLIAVDISSRKAAGAALGTIGIASYAGAGLGEFLTGIIIDKTAVIENGTTLYNFSTLSQFWVATGLASALFCFVTAAIVARRHAAEQQISLPS</sequence>
<feature type="transmembrane region" description="Helical" evidence="6">
    <location>
        <begin position="240"/>
        <end position="258"/>
    </location>
</feature>
<evidence type="ECO:0000256" key="1">
    <source>
        <dbReference type="ARBA" id="ARBA00004127"/>
    </source>
</evidence>
<feature type="transmembrane region" description="Helical" evidence="6">
    <location>
        <begin position="310"/>
        <end position="330"/>
    </location>
</feature>
<evidence type="ECO:0000313" key="9">
    <source>
        <dbReference type="Proteomes" id="UP000339249"/>
    </source>
</evidence>
<feature type="transmembrane region" description="Helical" evidence="6">
    <location>
        <begin position="278"/>
        <end position="298"/>
    </location>
</feature>
<dbReference type="PROSITE" id="PS50850">
    <property type="entry name" value="MFS"/>
    <property type="match status" value="1"/>
</dbReference>
<dbReference type="InterPro" id="IPR000849">
    <property type="entry name" value="Sugar_P_transporter"/>
</dbReference>
<protein>
    <submittedName>
        <fullName evidence="8">G-3-P permease</fullName>
    </submittedName>
</protein>
<evidence type="ECO:0000256" key="6">
    <source>
        <dbReference type="SAM" id="Phobius"/>
    </source>
</evidence>
<dbReference type="EMBL" id="CABDVU010000001">
    <property type="protein sequence ID" value="VTN14927.1"/>
    <property type="molecule type" value="Genomic_DNA"/>
</dbReference>
<dbReference type="PANTHER" id="PTHR43826:SF7">
    <property type="entry name" value="PROTEIN UHPC, PUTATIVE-RELATED"/>
    <property type="match status" value="1"/>
</dbReference>
<dbReference type="Pfam" id="PF07690">
    <property type="entry name" value="MFS_1"/>
    <property type="match status" value="1"/>
</dbReference>
<dbReference type="PIRSF" id="PIRSF002808">
    <property type="entry name" value="Hexose_phosphate_transp"/>
    <property type="match status" value="1"/>
</dbReference>
<dbReference type="AlphaFoldDB" id="A0A4U9D9Y3"/>
<dbReference type="CDD" id="cd17312">
    <property type="entry name" value="MFS_OPA_SLC37"/>
    <property type="match status" value="1"/>
</dbReference>
<evidence type="ECO:0000256" key="2">
    <source>
        <dbReference type="ARBA" id="ARBA00022475"/>
    </source>
</evidence>
<feature type="transmembrane region" description="Helical" evidence="6">
    <location>
        <begin position="413"/>
        <end position="434"/>
    </location>
</feature>
<comment type="subcellular location">
    <subcellularLocation>
        <location evidence="1">Endomembrane system</location>
        <topology evidence="1">Multi-pass membrane protein</topology>
    </subcellularLocation>
</comment>
<feature type="transmembrane region" description="Helical" evidence="6">
    <location>
        <begin position="28"/>
        <end position="45"/>
    </location>
</feature>
<feature type="transmembrane region" description="Helical" evidence="6">
    <location>
        <begin position="95"/>
        <end position="119"/>
    </location>
</feature>
<evidence type="ECO:0000259" key="7">
    <source>
        <dbReference type="PROSITE" id="PS50850"/>
    </source>
</evidence>
<feature type="transmembrane region" description="Helical" evidence="6">
    <location>
        <begin position="336"/>
        <end position="359"/>
    </location>
</feature>
<dbReference type="InterPro" id="IPR036259">
    <property type="entry name" value="MFS_trans_sf"/>
</dbReference>
<dbReference type="GO" id="GO:0061513">
    <property type="term" value="F:glucose 6-phosphate:phosphate antiporter activity"/>
    <property type="evidence" value="ECO:0007669"/>
    <property type="project" value="TreeGrafter"/>
</dbReference>
<feature type="transmembrane region" description="Helical" evidence="6">
    <location>
        <begin position="371"/>
        <end position="393"/>
    </location>
</feature>
<feature type="transmembrane region" description="Helical" evidence="6">
    <location>
        <begin position="65"/>
        <end position="83"/>
    </location>
</feature>
<feature type="domain" description="Major facilitator superfamily (MFS) profile" evidence="7">
    <location>
        <begin position="23"/>
        <end position="436"/>
    </location>
</feature>
<evidence type="ECO:0000256" key="3">
    <source>
        <dbReference type="ARBA" id="ARBA00022692"/>
    </source>
</evidence>
<dbReference type="GO" id="GO:0012505">
    <property type="term" value="C:endomembrane system"/>
    <property type="evidence" value="ECO:0007669"/>
    <property type="project" value="UniProtKB-SubCell"/>
</dbReference>
<evidence type="ECO:0000313" key="8">
    <source>
        <dbReference type="EMBL" id="VTN14927.1"/>
    </source>
</evidence>
<accession>A0A4U9D9Y3</accession>
<organism evidence="8 9">
    <name type="scientific">Raoultella terrigena</name>
    <name type="common">Klebsiella terrigena</name>
    <dbReference type="NCBI Taxonomy" id="577"/>
    <lineage>
        <taxon>Bacteria</taxon>
        <taxon>Pseudomonadati</taxon>
        <taxon>Pseudomonadota</taxon>
        <taxon>Gammaproteobacteria</taxon>
        <taxon>Enterobacterales</taxon>
        <taxon>Enterobacteriaceae</taxon>
        <taxon>Klebsiella/Raoultella group</taxon>
        <taxon>Raoultella</taxon>
    </lineage>
</organism>
<feature type="transmembrane region" description="Helical" evidence="6">
    <location>
        <begin position="180"/>
        <end position="199"/>
    </location>
</feature>
<reference evidence="8 9" key="1">
    <citation type="submission" date="2019-04" db="EMBL/GenBank/DDBJ databases">
        <authorList>
            <consortium name="Pathogen Informatics"/>
        </authorList>
    </citation>
    <scope>NUCLEOTIDE SEQUENCE [LARGE SCALE GENOMIC DNA]</scope>
    <source>
        <strain evidence="8 9">NCTC9185</strain>
    </source>
</reference>
<evidence type="ECO:0000256" key="5">
    <source>
        <dbReference type="ARBA" id="ARBA00023136"/>
    </source>
</evidence>
<dbReference type="InterPro" id="IPR020846">
    <property type="entry name" value="MFS_dom"/>
</dbReference>
<keyword evidence="5 6" id="KW-0472">Membrane</keyword>
<evidence type="ECO:0000256" key="4">
    <source>
        <dbReference type="ARBA" id="ARBA00022989"/>
    </source>
</evidence>
<keyword evidence="3 6" id="KW-0812">Transmembrane</keyword>
<dbReference type="PANTHER" id="PTHR43826">
    <property type="entry name" value="GLUCOSE-6-PHOSPHATE EXCHANGER SLC37A4"/>
    <property type="match status" value="1"/>
</dbReference>
<dbReference type="SUPFAM" id="SSF103473">
    <property type="entry name" value="MFS general substrate transporter"/>
    <property type="match status" value="1"/>
</dbReference>
<name>A0A4U9D9Y3_RAOTE</name>
<keyword evidence="2" id="KW-1003">Cell membrane</keyword>
<feature type="transmembrane region" description="Helical" evidence="6">
    <location>
        <begin position="125"/>
        <end position="143"/>
    </location>
</feature>
<dbReference type="GO" id="GO:0035435">
    <property type="term" value="P:phosphate ion transmembrane transport"/>
    <property type="evidence" value="ECO:0007669"/>
    <property type="project" value="TreeGrafter"/>
</dbReference>
<dbReference type="InterPro" id="IPR051337">
    <property type="entry name" value="OPA_Antiporter"/>
</dbReference>
<feature type="transmembrane region" description="Helical" evidence="6">
    <location>
        <begin position="150"/>
        <end position="174"/>
    </location>
</feature>